<dbReference type="Pfam" id="PF00078">
    <property type="entry name" value="RVT_1"/>
    <property type="match status" value="1"/>
</dbReference>
<dbReference type="InterPro" id="IPR043502">
    <property type="entry name" value="DNA/RNA_pol_sf"/>
</dbReference>
<gene>
    <name evidence="2" type="ORF">PGA78_10420</name>
</gene>
<comment type="caution">
    <text evidence="2">The sequence shown here is derived from an EMBL/GenBank/DDBJ whole genome shotgun (WGS) entry which is preliminary data.</text>
</comment>
<dbReference type="GO" id="GO:0003964">
    <property type="term" value="F:RNA-directed DNA polymerase activity"/>
    <property type="evidence" value="ECO:0007669"/>
    <property type="project" value="UniProtKB-KW"/>
</dbReference>
<name>A0AAW6A7Q5_LACPA</name>
<accession>A0AAW6A7Q5</accession>
<keyword evidence="2" id="KW-0808">Transferase</keyword>
<dbReference type="InterPro" id="IPR000477">
    <property type="entry name" value="RT_dom"/>
</dbReference>
<dbReference type="EMBL" id="JAQLSF010000001">
    <property type="protein sequence ID" value="MDB1565157.1"/>
    <property type="molecule type" value="Genomic_DNA"/>
</dbReference>
<dbReference type="InterPro" id="IPR051083">
    <property type="entry name" value="GrpII_Intron_Splice-Mob/Def"/>
</dbReference>
<dbReference type="RefSeq" id="WP_272028950.1">
    <property type="nucleotide sequence ID" value="NZ_JAQLSF010000001.1"/>
</dbReference>
<keyword evidence="2" id="KW-0548">Nucleotidyltransferase</keyword>
<protein>
    <submittedName>
        <fullName evidence="2">Reverse transcriptase/maturase family protein</fullName>
    </submittedName>
</protein>
<proteinExistence type="predicted"/>
<evidence type="ECO:0000313" key="2">
    <source>
        <dbReference type="EMBL" id="MDB1565157.1"/>
    </source>
</evidence>
<dbReference type="PROSITE" id="PS50878">
    <property type="entry name" value="RT_POL"/>
    <property type="match status" value="1"/>
</dbReference>
<dbReference type="PANTHER" id="PTHR34047">
    <property type="entry name" value="NUCLEAR INTRON MATURASE 1, MITOCHONDRIAL-RELATED"/>
    <property type="match status" value="1"/>
</dbReference>
<evidence type="ECO:0000313" key="3">
    <source>
        <dbReference type="Proteomes" id="UP001212327"/>
    </source>
</evidence>
<feature type="domain" description="Reverse transcriptase" evidence="1">
    <location>
        <begin position="62"/>
        <end position="364"/>
    </location>
</feature>
<organism evidence="2 3">
    <name type="scientific">Lacticaseibacillus paracasei</name>
    <name type="common">Lactobacillus paracasei</name>
    <dbReference type="NCBI Taxonomy" id="1597"/>
    <lineage>
        <taxon>Bacteria</taxon>
        <taxon>Bacillati</taxon>
        <taxon>Bacillota</taxon>
        <taxon>Bacilli</taxon>
        <taxon>Lactobacillales</taxon>
        <taxon>Lactobacillaceae</taxon>
        <taxon>Lacticaseibacillus</taxon>
    </lineage>
</organism>
<dbReference type="CDD" id="cd01651">
    <property type="entry name" value="RT_G2_intron"/>
    <property type="match status" value="1"/>
</dbReference>
<dbReference type="Proteomes" id="UP001212327">
    <property type="component" value="Unassembled WGS sequence"/>
</dbReference>
<dbReference type="SUPFAM" id="SSF56672">
    <property type="entry name" value="DNA/RNA polymerases"/>
    <property type="match status" value="1"/>
</dbReference>
<dbReference type="PANTHER" id="PTHR34047:SF8">
    <property type="entry name" value="PROTEIN YKFC"/>
    <property type="match status" value="1"/>
</dbReference>
<sequence>MSQRKLTRHRKNDEVIINGVKIRVKFNSGHYYQFDSQLSRNQIISRLRVIDEHKDKAVIQHQFLPLVIREQNFYKFHMSELNGKQVAIFTPKIRPIAEIAHSDAAIYTWYASLLATEYEKALQIYGIQNVPTAYRKGQGSNIEAAKEVFDFVAKLDSAWVIKGDFKSFFDTLNHSVLKQSVAKLVVKGQRSRLPNDWYVVLSHLMRYTSIDVNDIPESMLLHAEATGRYVESVKELGNAISSGVLKVKKHTGEGIPQGTTMSATLANVYMLGFDRIIHKMISQLDGTYRRYSDDFVIVLPGNVGVERAKKIMHQIIEISNRSAKLQIEPKKTKLLFFDNFMVSKFNVKTNSWERTAFDYLGFVFTGKKVLLRTKSLLKFSRKSRRSVRSSVFLSKQLDEHKLKFKKQSKERHLQMYEFYLRTDTNFSFAGYAHRAQKIFSHSSQLYDVVINKQANKMIQNAQKYFGLRRLMFSNKTCNKHHFKEK</sequence>
<evidence type="ECO:0000259" key="1">
    <source>
        <dbReference type="PROSITE" id="PS50878"/>
    </source>
</evidence>
<keyword evidence="2" id="KW-0695">RNA-directed DNA polymerase</keyword>
<dbReference type="AlphaFoldDB" id="A0AAW6A7Q5"/>
<reference evidence="2 3" key="1">
    <citation type="submission" date="2023-01" db="EMBL/GenBank/DDBJ databases">
        <title>Complete genome sequence of Lacticaseibacillus paracasei SRCM217440 isolated from Makgeolli.</title>
        <authorList>
            <person name="Yang H.-G."/>
            <person name="Jeong S.-J."/>
            <person name="Ha G.-S."/>
            <person name="Yang H.-J."/>
            <person name="Jeong D.-Y."/>
        </authorList>
    </citation>
    <scope>NUCLEOTIDE SEQUENCE [LARGE SCALE GENOMIC DNA]</scope>
    <source>
        <strain evidence="2 3">SRCM217440</strain>
    </source>
</reference>